<evidence type="ECO:0000313" key="1">
    <source>
        <dbReference type="EMBL" id="MDR9773653.1"/>
    </source>
</evidence>
<name>A0AAJ2GW87_9HYPH</name>
<evidence type="ECO:0000313" key="2">
    <source>
        <dbReference type="Proteomes" id="UP001268610"/>
    </source>
</evidence>
<accession>A0AAJ2GW87</accession>
<dbReference type="EMBL" id="JAVLSF010000006">
    <property type="protein sequence ID" value="MDR9773653.1"/>
    <property type="molecule type" value="Genomic_DNA"/>
</dbReference>
<dbReference type="RefSeq" id="WP_128398122.1">
    <property type="nucleotide sequence ID" value="NZ_CP054027.1"/>
</dbReference>
<comment type="caution">
    <text evidence="1">The sequence shown here is derived from an EMBL/GenBank/DDBJ whole genome shotgun (WGS) entry which is preliminary data.</text>
</comment>
<reference evidence="1" key="1">
    <citation type="submission" date="2023-04" db="EMBL/GenBank/DDBJ databases">
        <title>Genomic characterization of faba bean (Vicia faba) microsymbionts in Mexican soils.</title>
        <authorList>
            <person name="Rivera Orduna F.N."/>
            <person name="Guevara-Luna J."/>
            <person name="Yan J."/>
            <person name="Arroyo-Herrera I."/>
            <person name="Li Y."/>
            <person name="Vasquez-Murrieta M.S."/>
            <person name="Wang E.T."/>
        </authorList>
    </citation>
    <scope>NUCLEOTIDE SEQUENCE</scope>
    <source>
        <strain evidence="1">CH26</strain>
    </source>
</reference>
<gene>
    <name evidence="1" type="ORF">RJJ65_13440</name>
</gene>
<sequence length="91" mass="10112">MSRQREPAAALSRPREDKWRASNFLELASALFHANAETKLSALHRKMIIRVIKIMSAALHHSQVQSGNWGPDNCFAVAGMDLRDIQSGKVA</sequence>
<dbReference type="Proteomes" id="UP001268610">
    <property type="component" value="Unassembled WGS sequence"/>
</dbReference>
<protein>
    <submittedName>
        <fullName evidence="1">Uncharacterized protein</fullName>
    </submittedName>
</protein>
<proteinExistence type="predicted"/>
<dbReference type="AlphaFoldDB" id="A0AAJ2GW87"/>
<organism evidence="1 2">
    <name type="scientific">Rhizobium hidalgonense</name>
    <dbReference type="NCBI Taxonomy" id="1538159"/>
    <lineage>
        <taxon>Bacteria</taxon>
        <taxon>Pseudomonadati</taxon>
        <taxon>Pseudomonadota</taxon>
        <taxon>Alphaproteobacteria</taxon>
        <taxon>Hyphomicrobiales</taxon>
        <taxon>Rhizobiaceae</taxon>
        <taxon>Rhizobium/Agrobacterium group</taxon>
        <taxon>Rhizobium</taxon>
    </lineage>
</organism>